<evidence type="ECO:0000313" key="2">
    <source>
        <dbReference type="EMBL" id="SDF42317.1"/>
    </source>
</evidence>
<dbReference type="OrthoDB" id="7631418at2"/>
<organism evidence="2 3">
    <name type="scientific">Limimonas halophila</name>
    <dbReference type="NCBI Taxonomy" id="1082479"/>
    <lineage>
        <taxon>Bacteria</taxon>
        <taxon>Pseudomonadati</taxon>
        <taxon>Pseudomonadota</taxon>
        <taxon>Alphaproteobacteria</taxon>
        <taxon>Rhodospirillales</taxon>
        <taxon>Rhodovibrionaceae</taxon>
        <taxon>Limimonas</taxon>
    </lineage>
</organism>
<dbReference type="EMBL" id="FNCE01000001">
    <property type="protein sequence ID" value="SDF42317.1"/>
    <property type="molecule type" value="Genomic_DNA"/>
</dbReference>
<feature type="transmembrane region" description="Helical" evidence="1">
    <location>
        <begin position="24"/>
        <end position="44"/>
    </location>
</feature>
<keyword evidence="1" id="KW-0472">Membrane</keyword>
<keyword evidence="3" id="KW-1185">Reference proteome</keyword>
<sequence>MNTPTHLLVGLAVAGRVRDDGRNLGALAGAFAPDAALFVLFGWAKLVQGVPDGVIFDELYWTPGWQIPLAVSNSVVVWGALGLLALWLRRGWLIAFVLAGLVHLGCDFALHHGDAYPHLWPLSDWRFQSPVSYWNPAHHGEIVQPLELALAFGLAVWLARRHQQPWLRTGLAMAVVAFGAGLGYWAWVF</sequence>
<proteinExistence type="predicted"/>
<feature type="transmembrane region" description="Helical" evidence="1">
    <location>
        <begin position="142"/>
        <end position="159"/>
    </location>
</feature>
<keyword evidence="1" id="KW-1133">Transmembrane helix</keyword>
<accession>A0A1G7KYI6</accession>
<protein>
    <recommendedName>
        <fullName evidence="4">LexA-binding, inner membrane-associated hydrolase</fullName>
    </recommendedName>
</protein>
<dbReference type="Proteomes" id="UP000199415">
    <property type="component" value="Unassembled WGS sequence"/>
</dbReference>
<feature type="transmembrane region" description="Helical" evidence="1">
    <location>
        <begin position="64"/>
        <end position="85"/>
    </location>
</feature>
<evidence type="ECO:0008006" key="4">
    <source>
        <dbReference type="Google" id="ProtNLM"/>
    </source>
</evidence>
<name>A0A1G7KYI6_9PROT</name>
<dbReference type="RefSeq" id="WP_090018118.1">
    <property type="nucleotide sequence ID" value="NZ_FNCE01000001.1"/>
</dbReference>
<dbReference type="AlphaFoldDB" id="A0A1G7KYI6"/>
<gene>
    <name evidence="2" type="ORF">SAMN05216241_10148</name>
</gene>
<evidence type="ECO:0000256" key="1">
    <source>
        <dbReference type="SAM" id="Phobius"/>
    </source>
</evidence>
<keyword evidence="1" id="KW-0812">Transmembrane</keyword>
<feature type="transmembrane region" description="Helical" evidence="1">
    <location>
        <begin position="92"/>
        <end position="110"/>
    </location>
</feature>
<evidence type="ECO:0000313" key="3">
    <source>
        <dbReference type="Proteomes" id="UP000199415"/>
    </source>
</evidence>
<dbReference type="STRING" id="1082479.SAMN05216241_10148"/>
<feature type="transmembrane region" description="Helical" evidence="1">
    <location>
        <begin position="166"/>
        <end position="187"/>
    </location>
</feature>
<reference evidence="2 3" key="1">
    <citation type="submission" date="2016-10" db="EMBL/GenBank/DDBJ databases">
        <authorList>
            <person name="de Groot N.N."/>
        </authorList>
    </citation>
    <scope>NUCLEOTIDE SEQUENCE [LARGE SCALE GENOMIC DNA]</scope>
    <source>
        <strain evidence="2 3">DSM 25584</strain>
    </source>
</reference>